<gene>
    <name evidence="3" type="ORF">SAMN05216375_11223</name>
    <name evidence="2" type="ORF">TR210_1781</name>
</gene>
<dbReference type="OrthoDB" id="2163381at2"/>
<evidence type="ECO:0000313" key="5">
    <source>
        <dbReference type="Proteomes" id="UP000199280"/>
    </source>
</evidence>
<evidence type="ECO:0000313" key="3">
    <source>
        <dbReference type="EMBL" id="SEJ36651.1"/>
    </source>
</evidence>
<keyword evidence="1" id="KW-0812">Transmembrane</keyword>
<dbReference type="Proteomes" id="UP000199280">
    <property type="component" value="Unassembled WGS sequence"/>
</dbReference>
<evidence type="ECO:0000313" key="2">
    <source>
        <dbReference type="EMBL" id="CZR00944.1"/>
    </source>
</evidence>
<organism evidence="2 4">
    <name type="scientific">Trichococcus ilyis</name>
    <dbReference type="NCBI Taxonomy" id="640938"/>
    <lineage>
        <taxon>Bacteria</taxon>
        <taxon>Bacillati</taxon>
        <taxon>Bacillota</taxon>
        <taxon>Bacilli</taxon>
        <taxon>Lactobacillales</taxon>
        <taxon>Carnobacteriaceae</taxon>
        <taxon>Trichococcus</taxon>
    </lineage>
</organism>
<keyword evidence="1" id="KW-1133">Transmembrane helix</keyword>
<reference evidence="2 4" key="1">
    <citation type="submission" date="2016-02" db="EMBL/GenBank/DDBJ databases">
        <authorList>
            <person name="Wen L."/>
            <person name="He K."/>
            <person name="Yang H."/>
        </authorList>
    </citation>
    <scope>NUCLEOTIDE SEQUENCE [LARGE SCALE GENOMIC DNA]</scope>
    <source>
        <strain evidence="2">Trichococcus_R210</strain>
    </source>
</reference>
<feature type="transmembrane region" description="Helical" evidence="1">
    <location>
        <begin position="156"/>
        <end position="179"/>
    </location>
</feature>
<feature type="transmembrane region" description="Helical" evidence="1">
    <location>
        <begin position="200"/>
        <end position="221"/>
    </location>
</feature>
<feature type="transmembrane region" description="Helical" evidence="1">
    <location>
        <begin position="258"/>
        <end position="279"/>
    </location>
</feature>
<keyword evidence="1" id="KW-0472">Membrane</keyword>
<keyword evidence="5" id="KW-1185">Reference proteome</keyword>
<feature type="transmembrane region" description="Helical" evidence="1">
    <location>
        <begin position="108"/>
        <end position="136"/>
    </location>
</feature>
<reference evidence="3 5" key="2">
    <citation type="submission" date="2016-10" db="EMBL/GenBank/DDBJ databases">
        <authorList>
            <person name="Varghese N."/>
            <person name="Submissions S."/>
        </authorList>
    </citation>
    <scope>NUCLEOTIDE SEQUENCE [LARGE SCALE GENOMIC DNA]</scope>
    <source>
        <strain evidence="3 5">DSM 22150</strain>
    </source>
</reference>
<protein>
    <recommendedName>
        <fullName evidence="6">DUF3667 domain-containing protein</fullName>
    </recommendedName>
</protein>
<evidence type="ECO:0000256" key="1">
    <source>
        <dbReference type="SAM" id="Phobius"/>
    </source>
</evidence>
<evidence type="ECO:0000313" key="4">
    <source>
        <dbReference type="Proteomes" id="UP000076878"/>
    </source>
</evidence>
<dbReference type="EMBL" id="FJNB01000012">
    <property type="protein sequence ID" value="CZR00944.1"/>
    <property type="molecule type" value="Genomic_DNA"/>
</dbReference>
<dbReference type="EMBL" id="FNYT01000012">
    <property type="protein sequence ID" value="SEJ36651.1"/>
    <property type="molecule type" value="Genomic_DNA"/>
</dbReference>
<dbReference type="AlphaFoldDB" id="A0A143YZ06"/>
<accession>A0A143YZ06</accession>
<evidence type="ECO:0008006" key="6">
    <source>
        <dbReference type="Google" id="ProtNLM"/>
    </source>
</evidence>
<proteinExistence type="predicted"/>
<sequence length="282" mass="32279">MKICIYCHNRIPKEALICPMCGSDVSGSDAIHQDEFYQSTLFEDNTEKFVDLTADEDEEKTAAALRAEKQPFSFNEAKHKLSRYIRFLWKKMQDPAESRKSRRESHNLYGYITFIISALLSAGLVTRIAVALANQYDLLSQISLLPAVTFEVEPVIWFMKSFLLFVAFYYLYPVLAYLIKTFFLHRRNAFHNWMTQYAGMNAFGLLLLGTAFVASLIAPILLAVPVLLLFLVHLSSYLVTFIASLYQTINETKRDTLYLCLGGISAHLLLMTTITYLLFLKM</sequence>
<dbReference type="STRING" id="640938.TR210_1781"/>
<dbReference type="Proteomes" id="UP000076878">
    <property type="component" value="Unassembled WGS sequence"/>
</dbReference>
<dbReference type="RefSeq" id="WP_068623162.1">
    <property type="nucleotide sequence ID" value="NZ_FJNB01000012.1"/>
</dbReference>
<feature type="transmembrane region" description="Helical" evidence="1">
    <location>
        <begin position="227"/>
        <end position="246"/>
    </location>
</feature>
<name>A0A143YZ06_9LACT</name>